<dbReference type="AlphaFoldDB" id="A0A7I8L0J1"/>
<gene>
    <name evidence="6" type="ORF">SI8410_09013496</name>
</gene>
<name>A0A7I8L0J1_SPIIN</name>
<reference evidence="6" key="1">
    <citation type="submission" date="2020-02" db="EMBL/GenBank/DDBJ databases">
        <authorList>
            <person name="Scholz U."/>
            <person name="Mascher M."/>
            <person name="Fiebig A."/>
        </authorList>
    </citation>
    <scope>NUCLEOTIDE SEQUENCE</scope>
</reference>
<evidence type="ECO:0000256" key="3">
    <source>
        <dbReference type="ARBA" id="ARBA00022833"/>
    </source>
</evidence>
<dbReference type="PANTHER" id="PTHR15710:SF243">
    <property type="entry name" value="E3 UBIQUITIN-PROTEIN LIGASE PRAJA-2 ISOFORM X1"/>
    <property type="match status" value="1"/>
</dbReference>
<evidence type="ECO:0000259" key="5">
    <source>
        <dbReference type="PROSITE" id="PS50089"/>
    </source>
</evidence>
<dbReference type="SUPFAM" id="SSF57850">
    <property type="entry name" value="RING/U-box"/>
    <property type="match status" value="1"/>
</dbReference>
<dbReference type="Gene3D" id="3.30.40.10">
    <property type="entry name" value="Zinc/RING finger domain, C3HC4 (zinc finger)"/>
    <property type="match status" value="1"/>
</dbReference>
<dbReference type="GO" id="GO:0008270">
    <property type="term" value="F:zinc ion binding"/>
    <property type="evidence" value="ECO:0007669"/>
    <property type="project" value="UniProtKB-KW"/>
</dbReference>
<evidence type="ECO:0000256" key="2">
    <source>
        <dbReference type="ARBA" id="ARBA00022771"/>
    </source>
</evidence>
<dbReference type="CDD" id="cd16454">
    <property type="entry name" value="RING-H2_PA-TM-RING"/>
    <property type="match status" value="1"/>
</dbReference>
<dbReference type="GO" id="GO:0061630">
    <property type="term" value="F:ubiquitin protein ligase activity"/>
    <property type="evidence" value="ECO:0007669"/>
    <property type="project" value="TreeGrafter"/>
</dbReference>
<keyword evidence="2 4" id="KW-0863">Zinc-finger</keyword>
<evidence type="ECO:0000313" key="6">
    <source>
        <dbReference type="EMBL" id="CAA7402818.1"/>
    </source>
</evidence>
<keyword evidence="1" id="KW-0479">Metal-binding</keyword>
<dbReference type="InterPro" id="IPR001841">
    <property type="entry name" value="Znf_RING"/>
</dbReference>
<accession>A0A7I8L0J1</accession>
<dbReference type="InterPro" id="IPR013083">
    <property type="entry name" value="Znf_RING/FYVE/PHD"/>
</dbReference>
<protein>
    <recommendedName>
        <fullName evidence="5">RING-type domain-containing protein</fullName>
    </recommendedName>
</protein>
<keyword evidence="3" id="KW-0862">Zinc</keyword>
<dbReference type="PANTHER" id="PTHR15710">
    <property type="entry name" value="E3 UBIQUITIN-PROTEIN LIGASE PRAJA"/>
    <property type="match status" value="1"/>
</dbReference>
<dbReference type="Proteomes" id="UP000663760">
    <property type="component" value="Chromosome 9"/>
</dbReference>
<dbReference type="Pfam" id="PF13639">
    <property type="entry name" value="zf-RING_2"/>
    <property type="match status" value="1"/>
</dbReference>
<sequence length="170" mass="18686">MEELPQSETGLSAAALDRISLSLSEAELDEIAFDGEAAERVPAFYFQNLWTVTGGEPPDPSEQGISPEVLPELLPRELFPFHRPPVRDGGVEPELQAALESLEKVVVAADSTDGGGDRCCPICLDELEVGGEARMMGCSHRYHENCIFEWLKRKSSCPLCRHRPPPARLT</sequence>
<dbReference type="GO" id="GO:0005737">
    <property type="term" value="C:cytoplasm"/>
    <property type="evidence" value="ECO:0007669"/>
    <property type="project" value="TreeGrafter"/>
</dbReference>
<proteinExistence type="predicted"/>
<keyword evidence="7" id="KW-1185">Reference proteome</keyword>
<feature type="domain" description="RING-type" evidence="5">
    <location>
        <begin position="120"/>
        <end position="161"/>
    </location>
</feature>
<dbReference type="GO" id="GO:0016567">
    <property type="term" value="P:protein ubiquitination"/>
    <property type="evidence" value="ECO:0007669"/>
    <property type="project" value="TreeGrafter"/>
</dbReference>
<dbReference type="SMART" id="SM00184">
    <property type="entry name" value="RING"/>
    <property type="match status" value="1"/>
</dbReference>
<dbReference type="EMBL" id="LR746272">
    <property type="protein sequence ID" value="CAA7402818.1"/>
    <property type="molecule type" value="Genomic_DNA"/>
</dbReference>
<evidence type="ECO:0000256" key="1">
    <source>
        <dbReference type="ARBA" id="ARBA00022723"/>
    </source>
</evidence>
<evidence type="ECO:0000256" key="4">
    <source>
        <dbReference type="PROSITE-ProRule" id="PRU00175"/>
    </source>
</evidence>
<dbReference type="PROSITE" id="PS50089">
    <property type="entry name" value="ZF_RING_2"/>
    <property type="match status" value="1"/>
</dbReference>
<evidence type="ECO:0000313" key="7">
    <source>
        <dbReference type="Proteomes" id="UP000663760"/>
    </source>
</evidence>
<dbReference type="OrthoDB" id="21204at2759"/>
<organism evidence="6 7">
    <name type="scientific">Spirodela intermedia</name>
    <name type="common">Intermediate duckweed</name>
    <dbReference type="NCBI Taxonomy" id="51605"/>
    <lineage>
        <taxon>Eukaryota</taxon>
        <taxon>Viridiplantae</taxon>
        <taxon>Streptophyta</taxon>
        <taxon>Embryophyta</taxon>
        <taxon>Tracheophyta</taxon>
        <taxon>Spermatophyta</taxon>
        <taxon>Magnoliopsida</taxon>
        <taxon>Liliopsida</taxon>
        <taxon>Araceae</taxon>
        <taxon>Lemnoideae</taxon>
        <taxon>Spirodela</taxon>
    </lineage>
</organism>